<dbReference type="InterPro" id="IPR008331">
    <property type="entry name" value="Ferritin_DPS_dom"/>
</dbReference>
<sequence>MDNNQIKTLIEGLNEDLSYEYAAVITYTYNAATISGLSRPILKDFFEAEAQDELKHARFLSEKISALGGNPLVNPATVKQARGVREMLENAIADESATIERYVKRINQAETTGQYGLKLELEDMLAEESNHKEEMERLLEDPRLS</sequence>
<dbReference type="GO" id="GO:0005829">
    <property type="term" value="C:cytosol"/>
    <property type="evidence" value="ECO:0007669"/>
    <property type="project" value="TreeGrafter"/>
</dbReference>
<organism evidence="5 6">
    <name type="scientific">Marininema mesophilum</name>
    <dbReference type="NCBI Taxonomy" id="1048340"/>
    <lineage>
        <taxon>Bacteria</taxon>
        <taxon>Bacillati</taxon>
        <taxon>Bacillota</taxon>
        <taxon>Bacilli</taxon>
        <taxon>Bacillales</taxon>
        <taxon>Thermoactinomycetaceae</taxon>
        <taxon>Marininema</taxon>
    </lineage>
</organism>
<dbReference type="Proteomes" id="UP000198534">
    <property type="component" value="Unassembled WGS sequence"/>
</dbReference>
<dbReference type="InterPro" id="IPR012347">
    <property type="entry name" value="Ferritin-like"/>
</dbReference>
<dbReference type="OrthoDB" id="9792238at2"/>
<evidence type="ECO:0000256" key="2">
    <source>
        <dbReference type="ARBA" id="ARBA00023004"/>
    </source>
</evidence>
<gene>
    <name evidence="5" type="ORF">SAMN05444487_110104</name>
</gene>
<feature type="domain" description="Ferritin-like diiron" evidence="4">
    <location>
        <begin position="3"/>
        <end position="145"/>
    </location>
</feature>
<dbReference type="EMBL" id="FNNQ01000010">
    <property type="protein sequence ID" value="SDX11923.1"/>
    <property type="molecule type" value="Genomic_DNA"/>
</dbReference>
<dbReference type="InterPro" id="IPR009040">
    <property type="entry name" value="Ferritin-like_diiron"/>
</dbReference>
<keyword evidence="3" id="KW-0175">Coiled coil</keyword>
<dbReference type="PANTHER" id="PTHR30295">
    <property type="entry name" value="BACTERIOFERRITIN"/>
    <property type="match status" value="1"/>
</dbReference>
<dbReference type="GO" id="GO:0020037">
    <property type="term" value="F:heme binding"/>
    <property type="evidence" value="ECO:0007669"/>
    <property type="project" value="TreeGrafter"/>
</dbReference>
<dbReference type="GO" id="GO:0006879">
    <property type="term" value="P:intracellular iron ion homeostasis"/>
    <property type="evidence" value="ECO:0007669"/>
    <property type="project" value="UniProtKB-KW"/>
</dbReference>
<dbReference type="STRING" id="1048340.SAMN05444487_110104"/>
<evidence type="ECO:0000256" key="3">
    <source>
        <dbReference type="SAM" id="Coils"/>
    </source>
</evidence>
<dbReference type="Gene3D" id="1.20.1260.10">
    <property type="match status" value="1"/>
</dbReference>
<dbReference type="GO" id="GO:0004322">
    <property type="term" value="F:ferroxidase activity"/>
    <property type="evidence" value="ECO:0007669"/>
    <property type="project" value="TreeGrafter"/>
</dbReference>
<dbReference type="InterPro" id="IPR009078">
    <property type="entry name" value="Ferritin-like_SF"/>
</dbReference>
<name>A0A1H2Z392_9BACL</name>
<dbReference type="PROSITE" id="PS50905">
    <property type="entry name" value="FERRITIN_LIKE"/>
    <property type="match status" value="1"/>
</dbReference>
<feature type="coiled-coil region" evidence="3">
    <location>
        <begin position="85"/>
        <end position="141"/>
    </location>
</feature>
<keyword evidence="2" id="KW-0408">Iron</keyword>
<dbReference type="SUPFAM" id="SSF47240">
    <property type="entry name" value="Ferritin-like"/>
    <property type="match status" value="1"/>
</dbReference>
<dbReference type="AlphaFoldDB" id="A0A1H2Z392"/>
<keyword evidence="6" id="KW-1185">Reference proteome</keyword>
<proteinExistence type="predicted"/>
<evidence type="ECO:0000313" key="5">
    <source>
        <dbReference type="EMBL" id="SDX11923.1"/>
    </source>
</evidence>
<protein>
    <submittedName>
        <fullName evidence="5">Bacterioferritin</fullName>
    </submittedName>
</protein>
<dbReference type="PANTHER" id="PTHR30295:SF0">
    <property type="entry name" value="BACTERIOFERRITIN"/>
    <property type="match status" value="1"/>
</dbReference>
<keyword evidence="1" id="KW-0409">Iron storage</keyword>
<dbReference type="CDD" id="cd00657">
    <property type="entry name" value="Ferritin_like"/>
    <property type="match status" value="1"/>
</dbReference>
<reference evidence="5 6" key="1">
    <citation type="submission" date="2016-10" db="EMBL/GenBank/DDBJ databases">
        <authorList>
            <person name="de Groot N.N."/>
        </authorList>
    </citation>
    <scope>NUCLEOTIDE SEQUENCE [LARGE SCALE GENOMIC DNA]</scope>
    <source>
        <strain evidence="5 6">DSM 45610</strain>
    </source>
</reference>
<dbReference type="RefSeq" id="WP_091740572.1">
    <property type="nucleotide sequence ID" value="NZ_FNNQ01000010.1"/>
</dbReference>
<evidence type="ECO:0000313" key="6">
    <source>
        <dbReference type="Proteomes" id="UP000198534"/>
    </source>
</evidence>
<evidence type="ECO:0000256" key="1">
    <source>
        <dbReference type="ARBA" id="ARBA00022434"/>
    </source>
</evidence>
<dbReference type="GO" id="GO:0008199">
    <property type="term" value="F:ferric iron binding"/>
    <property type="evidence" value="ECO:0007669"/>
    <property type="project" value="InterPro"/>
</dbReference>
<evidence type="ECO:0000259" key="4">
    <source>
        <dbReference type="PROSITE" id="PS50905"/>
    </source>
</evidence>
<dbReference type="Pfam" id="PF00210">
    <property type="entry name" value="Ferritin"/>
    <property type="match status" value="1"/>
</dbReference>
<accession>A0A1H2Z392</accession>